<dbReference type="GO" id="GO:0005634">
    <property type="term" value="C:nucleus"/>
    <property type="evidence" value="ECO:0007669"/>
    <property type="project" value="UniProtKB-SubCell"/>
</dbReference>
<accession>A0AAD8TJX4</accession>
<keyword evidence="3" id="KW-0238">DNA-binding</keyword>
<dbReference type="GO" id="GO:0003700">
    <property type="term" value="F:DNA-binding transcription factor activity"/>
    <property type="evidence" value="ECO:0007669"/>
    <property type="project" value="InterPro"/>
</dbReference>
<gene>
    <name evidence="7" type="ORF">QYE76_045127</name>
</gene>
<evidence type="ECO:0000256" key="4">
    <source>
        <dbReference type="ARBA" id="ARBA00023163"/>
    </source>
</evidence>
<evidence type="ECO:0000256" key="2">
    <source>
        <dbReference type="ARBA" id="ARBA00023015"/>
    </source>
</evidence>
<evidence type="ECO:0000256" key="5">
    <source>
        <dbReference type="ARBA" id="ARBA00023242"/>
    </source>
</evidence>
<dbReference type="Pfam" id="PF03634">
    <property type="entry name" value="TCP"/>
    <property type="match status" value="1"/>
</dbReference>
<keyword evidence="2" id="KW-0805">Transcription regulation</keyword>
<dbReference type="PANTHER" id="PTHR31072:SF31">
    <property type="entry name" value="OS02G0635800 PROTEIN"/>
    <property type="match status" value="1"/>
</dbReference>
<dbReference type="Proteomes" id="UP001231189">
    <property type="component" value="Unassembled WGS sequence"/>
</dbReference>
<evidence type="ECO:0000313" key="8">
    <source>
        <dbReference type="Proteomes" id="UP001231189"/>
    </source>
</evidence>
<reference evidence="7" key="1">
    <citation type="submission" date="2023-07" db="EMBL/GenBank/DDBJ databases">
        <title>A chromosome-level genome assembly of Lolium multiflorum.</title>
        <authorList>
            <person name="Chen Y."/>
            <person name="Copetti D."/>
            <person name="Kolliker R."/>
            <person name="Studer B."/>
        </authorList>
    </citation>
    <scope>NUCLEOTIDE SEQUENCE</scope>
    <source>
        <strain evidence="7">02402/16</strain>
        <tissue evidence="7">Leaf</tissue>
    </source>
</reference>
<dbReference type="InterPro" id="IPR017887">
    <property type="entry name" value="TF_TCP_subgr"/>
</dbReference>
<dbReference type="InterPro" id="IPR005333">
    <property type="entry name" value="Transcription_factor_TCP"/>
</dbReference>
<comment type="caution">
    <text evidence="7">The sequence shown here is derived from an EMBL/GenBank/DDBJ whole genome shotgun (WGS) entry which is preliminary data.</text>
</comment>
<organism evidence="7 8">
    <name type="scientific">Lolium multiflorum</name>
    <name type="common">Italian ryegrass</name>
    <name type="synonym">Lolium perenne subsp. multiflorum</name>
    <dbReference type="NCBI Taxonomy" id="4521"/>
    <lineage>
        <taxon>Eukaryota</taxon>
        <taxon>Viridiplantae</taxon>
        <taxon>Streptophyta</taxon>
        <taxon>Embryophyta</taxon>
        <taxon>Tracheophyta</taxon>
        <taxon>Spermatophyta</taxon>
        <taxon>Magnoliopsida</taxon>
        <taxon>Liliopsida</taxon>
        <taxon>Poales</taxon>
        <taxon>Poaceae</taxon>
        <taxon>BOP clade</taxon>
        <taxon>Pooideae</taxon>
        <taxon>Poodae</taxon>
        <taxon>Poeae</taxon>
        <taxon>Poeae Chloroplast Group 2 (Poeae type)</taxon>
        <taxon>Loliodinae</taxon>
        <taxon>Loliinae</taxon>
        <taxon>Lolium</taxon>
    </lineage>
</organism>
<dbReference type="GO" id="GO:0043565">
    <property type="term" value="F:sequence-specific DNA binding"/>
    <property type="evidence" value="ECO:0007669"/>
    <property type="project" value="TreeGrafter"/>
</dbReference>
<dbReference type="EMBL" id="JAUUTY010000002">
    <property type="protein sequence ID" value="KAK1684279.1"/>
    <property type="molecule type" value="Genomic_DNA"/>
</dbReference>
<evidence type="ECO:0000259" key="6">
    <source>
        <dbReference type="PROSITE" id="PS51369"/>
    </source>
</evidence>
<sequence>MASSASRDAATFQLYRPMAMPTPMPQTMAMPFSSEAAADAVVPAVPAPRKAGAAAKGAKDRHSKVNGRGRRVRMPIVCAARVFQLTRELGLKSDGQTVEWLLRQAEPSILAATGSGTTPAVFSCSSAPSTSAVSLLGIGNKRPREDHDQQAPSFWEALQARPVHWGISPSQDAQAYASSVVVAQGHHHHHLNLLSALTGAARRPEEESR</sequence>
<feature type="domain" description="TCP" evidence="6">
    <location>
        <begin position="58"/>
        <end position="112"/>
    </location>
</feature>
<proteinExistence type="predicted"/>
<dbReference type="PANTHER" id="PTHR31072">
    <property type="entry name" value="TRANSCRIPTION FACTOR TCP4-RELATED"/>
    <property type="match status" value="1"/>
</dbReference>
<evidence type="ECO:0000313" key="7">
    <source>
        <dbReference type="EMBL" id="KAK1684279.1"/>
    </source>
</evidence>
<keyword evidence="8" id="KW-1185">Reference proteome</keyword>
<keyword evidence="5" id="KW-0539">Nucleus</keyword>
<dbReference type="AlphaFoldDB" id="A0AAD8TJX4"/>
<evidence type="ECO:0000256" key="3">
    <source>
        <dbReference type="ARBA" id="ARBA00023125"/>
    </source>
</evidence>
<keyword evidence="4" id="KW-0804">Transcription</keyword>
<protein>
    <recommendedName>
        <fullName evidence="6">TCP domain-containing protein</fullName>
    </recommendedName>
</protein>
<dbReference type="PROSITE" id="PS51369">
    <property type="entry name" value="TCP"/>
    <property type="match status" value="1"/>
</dbReference>
<evidence type="ECO:0000256" key="1">
    <source>
        <dbReference type="ARBA" id="ARBA00004123"/>
    </source>
</evidence>
<name>A0AAD8TJX4_LOLMU</name>
<comment type="subcellular location">
    <subcellularLocation>
        <location evidence="1">Nucleus</location>
    </subcellularLocation>
</comment>